<sequence>TLKKIRCHEQNLFDTVIATNVIKNYTLHTKIFGLSKNKSARPGPRIFSDSPNPARRAGLSDSNAGPILCRSVGKVKYKWPFRGSEYCLFETPRYPTIPAQYLLEVP</sequence>
<protein>
    <submittedName>
        <fullName evidence="3">Uncharacterized protein</fullName>
    </submittedName>
</protein>
<evidence type="ECO:0000313" key="3">
    <source>
        <dbReference type="WBParaSite" id="nRc.2.0.1.t41501-RA"/>
    </source>
</evidence>
<accession>A0A915KSP1</accession>
<organism evidence="2 3">
    <name type="scientific">Romanomermis culicivorax</name>
    <name type="common">Nematode worm</name>
    <dbReference type="NCBI Taxonomy" id="13658"/>
    <lineage>
        <taxon>Eukaryota</taxon>
        <taxon>Metazoa</taxon>
        <taxon>Ecdysozoa</taxon>
        <taxon>Nematoda</taxon>
        <taxon>Enoplea</taxon>
        <taxon>Dorylaimia</taxon>
        <taxon>Mermithida</taxon>
        <taxon>Mermithoidea</taxon>
        <taxon>Mermithidae</taxon>
        <taxon>Romanomermis</taxon>
    </lineage>
</organism>
<keyword evidence="2" id="KW-1185">Reference proteome</keyword>
<dbReference type="Proteomes" id="UP000887565">
    <property type="component" value="Unplaced"/>
</dbReference>
<name>A0A915KSP1_ROMCU</name>
<reference evidence="3" key="1">
    <citation type="submission" date="2022-11" db="UniProtKB">
        <authorList>
            <consortium name="WormBaseParasite"/>
        </authorList>
    </citation>
    <scope>IDENTIFICATION</scope>
</reference>
<evidence type="ECO:0000256" key="1">
    <source>
        <dbReference type="SAM" id="MobiDB-lite"/>
    </source>
</evidence>
<feature type="region of interest" description="Disordered" evidence="1">
    <location>
        <begin position="39"/>
        <end position="59"/>
    </location>
</feature>
<dbReference type="AlphaFoldDB" id="A0A915KSP1"/>
<dbReference type="WBParaSite" id="nRc.2.0.1.t41501-RA">
    <property type="protein sequence ID" value="nRc.2.0.1.t41501-RA"/>
    <property type="gene ID" value="nRc.2.0.1.g41501"/>
</dbReference>
<evidence type="ECO:0000313" key="2">
    <source>
        <dbReference type="Proteomes" id="UP000887565"/>
    </source>
</evidence>
<proteinExistence type="predicted"/>